<dbReference type="EMBL" id="LAZR01000049">
    <property type="protein sequence ID" value="KKN98998.1"/>
    <property type="molecule type" value="Genomic_DNA"/>
</dbReference>
<protein>
    <submittedName>
        <fullName evidence="1">Uncharacterized protein</fullName>
    </submittedName>
</protein>
<proteinExistence type="predicted"/>
<name>A0A0F9Y2U8_9ZZZZ</name>
<organism evidence="1">
    <name type="scientific">marine sediment metagenome</name>
    <dbReference type="NCBI Taxonomy" id="412755"/>
    <lineage>
        <taxon>unclassified sequences</taxon>
        <taxon>metagenomes</taxon>
        <taxon>ecological metagenomes</taxon>
    </lineage>
</organism>
<accession>A0A0F9Y2U8</accession>
<sequence>MKVYLVMQSDQLCGNKPVGSSRVRGVFSTKQKAENEIGPIEEECIKCPTCKQTHSNPKADVDNDFKNWKRKLFIEERTIDE</sequence>
<dbReference type="AlphaFoldDB" id="A0A0F9Y2U8"/>
<evidence type="ECO:0000313" key="1">
    <source>
        <dbReference type="EMBL" id="KKN98998.1"/>
    </source>
</evidence>
<reference evidence="1" key="1">
    <citation type="journal article" date="2015" name="Nature">
        <title>Complex archaea that bridge the gap between prokaryotes and eukaryotes.</title>
        <authorList>
            <person name="Spang A."/>
            <person name="Saw J.H."/>
            <person name="Jorgensen S.L."/>
            <person name="Zaremba-Niedzwiedzka K."/>
            <person name="Martijn J."/>
            <person name="Lind A.E."/>
            <person name="van Eijk R."/>
            <person name="Schleper C."/>
            <person name="Guy L."/>
            <person name="Ettema T.J."/>
        </authorList>
    </citation>
    <scope>NUCLEOTIDE SEQUENCE</scope>
</reference>
<gene>
    <name evidence="1" type="ORF">LCGC14_0142430</name>
</gene>
<comment type="caution">
    <text evidence="1">The sequence shown here is derived from an EMBL/GenBank/DDBJ whole genome shotgun (WGS) entry which is preliminary data.</text>
</comment>